<proteinExistence type="predicted"/>
<dbReference type="Proteomes" id="UP001549099">
    <property type="component" value="Unassembled WGS sequence"/>
</dbReference>
<dbReference type="Pfam" id="PF04070">
    <property type="entry name" value="DUF378"/>
    <property type="match status" value="1"/>
</dbReference>
<reference evidence="2 3" key="1">
    <citation type="submission" date="2024-06" db="EMBL/GenBank/DDBJ databases">
        <title>Genomic Encyclopedia of Type Strains, Phase IV (KMG-IV): sequencing the most valuable type-strain genomes for metagenomic binning, comparative biology and taxonomic classification.</title>
        <authorList>
            <person name="Goeker M."/>
        </authorList>
    </citation>
    <scope>NUCLEOTIDE SEQUENCE [LARGE SCALE GENOMIC DNA]</scope>
    <source>
        <strain evidence="2 3">DSM 26128</strain>
    </source>
</reference>
<dbReference type="InterPro" id="IPR007211">
    <property type="entry name" value="DUF378"/>
</dbReference>
<keyword evidence="3" id="KW-1185">Reference proteome</keyword>
<dbReference type="PANTHER" id="PTHR37304:SF1">
    <property type="entry name" value="MEMBRANE PROTEIN"/>
    <property type="match status" value="1"/>
</dbReference>
<accession>A0ABV2GFL5</accession>
<name>A0ABV2GFL5_9BACL</name>
<protein>
    <submittedName>
        <fullName evidence="2">Uncharacterized membrane protein YuzA (DUF378 family)</fullName>
    </submittedName>
</protein>
<evidence type="ECO:0000313" key="3">
    <source>
        <dbReference type="Proteomes" id="UP001549099"/>
    </source>
</evidence>
<dbReference type="EMBL" id="JBEPLW010000041">
    <property type="protein sequence ID" value="MET3576939.1"/>
    <property type="molecule type" value="Genomic_DNA"/>
</dbReference>
<keyword evidence="1" id="KW-0472">Membrane</keyword>
<comment type="caution">
    <text evidence="2">The sequence shown here is derived from an EMBL/GenBank/DDBJ whole genome shotgun (WGS) entry which is preliminary data.</text>
</comment>
<dbReference type="RefSeq" id="WP_354199442.1">
    <property type="nucleotide sequence ID" value="NZ_JBEPLW010000041.1"/>
</dbReference>
<organism evidence="2 3">
    <name type="scientific">Bhargavaea ullalensis</name>
    <dbReference type="NCBI Taxonomy" id="1265685"/>
    <lineage>
        <taxon>Bacteria</taxon>
        <taxon>Bacillati</taxon>
        <taxon>Bacillota</taxon>
        <taxon>Bacilli</taxon>
        <taxon>Bacillales</taxon>
        <taxon>Caryophanaceae</taxon>
        <taxon>Bhargavaea</taxon>
    </lineage>
</organism>
<keyword evidence="1" id="KW-0812">Transmembrane</keyword>
<sequence>METARKIALAIAIIGALNWGLEALLGFDIVADLAGGRDGGIARFLYGLIALAGIVSLGYLFPGERSRVRAEDRDELAWQYRPPAGVPEDKNRTAPD</sequence>
<feature type="transmembrane region" description="Helical" evidence="1">
    <location>
        <begin position="41"/>
        <end position="61"/>
    </location>
</feature>
<keyword evidence="1" id="KW-1133">Transmembrane helix</keyword>
<feature type="transmembrane region" description="Helical" evidence="1">
    <location>
        <begin position="7"/>
        <end position="29"/>
    </location>
</feature>
<evidence type="ECO:0000256" key="1">
    <source>
        <dbReference type="SAM" id="Phobius"/>
    </source>
</evidence>
<evidence type="ECO:0000313" key="2">
    <source>
        <dbReference type="EMBL" id="MET3576939.1"/>
    </source>
</evidence>
<gene>
    <name evidence="2" type="ORF">ABID49_002871</name>
</gene>
<dbReference type="PANTHER" id="PTHR37304">
    <property type="entry name" value="MEMBRANE PROTEIN-RELATED"/>
    <property type="match status" value="1"/>
</dbReference>